<dbReference type="OrthoDB" id="9553406at2"/>
<evidence type="ECO:0000256" key="1">
    <source>
        <dbReference type="SAM" id="SignalP"/>
    </source>
</evidence>
<dbReference type="SUPFAM" id="SSF63829">
    <property type="entry name" value="Calcium-dependent phosphotriesterase"/>
    <property type="match status" value="1"/>
</dbReference>
<name>A0A238YS83_9FLAO</name>
<dbReference type="Proteomes" id="UP000198379">
    <property type="component" value="Unassembled WGS sequence"/>
</dbReference>
<dbReference type="Gene3D" id="2.130.10.10">
    <property type="entry name" value="YVTN repeat-like/Quinoprotein amine dehydrogenase"/>
    <property type="match status" value="1"/>
</dbReference>
<keyword evidence="1" id="KW-0732">Signal</keyword>
<accession>A0A238YS83</accession>
<dbReference type="PANTHER" id="PTHR47197:SF3">
    <property type="entry name" value="DIHYDRO-HEME D1 DEHYDROGENASE"/>
    <property type="match status" value="1"/>
</dbReference>
<dbReference type="InterPro" id="IPR015943">
    <property type="entry name" value="WD40/YVTN_repeat-like_dom_sf"/>
</dbReference>
<feature type="chain" id="PRO_5012421316" evidence="1">
    <location>
        <begin position="21"/>
        <end position="363"/>
    </location>
</feature>
<dbReference type="PANTHER" id="PTHR47197">
    <property type="entry name" value="PROTEIN NIRF"/>
    <property type="match status" value="1"/>
</dbReference>
<dbReference type="AlphaFoldDB" id="A0A238YS83"/>
<proteinExistence type="predicted"/>
<dbReference type="EMBL" id="FZNY01000002">
    <property type="protein sequence ID" value="SNR73890.1"/>
    <property type="molecule type" value="Genomic_DNA"/>
</dbReference>
<organism evidence="2 3">
    <name type="scientific">Dokdonia pacifica</name>
    <dbReference type="NCBI Taxonomy" id="1627892"/>
    <lineage>
        <taxon>Bacteria</taxon>
        <taxon>Pseudomonadati</taxon>
        <taxon>Bacteroidota</taxon>
        <taxon>Flavobacteriia</taxon>
        <taxon>Flavobacteriales</taxon>
        <taxon>Flavobacteriaceae</taxon>
        <taxon>Dokdonia</taxon>
    </lineage>
</organism>
<dbReference type="InterPro" id="IPR051200">
    <property type="entry name" value="Host-pathogen_enzymatic-act"/>
</dbReference>
<sequence length="363" mass="37913">MLRTSYLLLFISLFIFSCTSDTVEEELLVSNTTTLSQTTDEIQDQEGFQELGEFDGIRGADGCTNVVVVNGYAYATCGASIQIAEVATDQRSSVAIAADDITVDPVNELLFIQRGTTIQMLTYENPFVPEVVATVSANFAIFSGLSAANCVLAVSGGAGGSNTQIFNYSASQGTLELATNGIPIVDNRTGAPDVFVRPVSGGAQGFYSQDLGNVANWGIQIVNFNGAGAVLSTPDVVVLTSGQFQGPFGAPFGPANFPVESEYLDGSLYVANFAAEGIEVIDLENNNALSQIPLGYEPTNIGTDGEFLFVVGVTNDEVTVIDPSSATVITTLGTLTEPTGVAANETHVAVADQSLGLVVIPRS</sequence>
<dbReference type="InterPro" id="IPR011048">
    <property type="entry name" value="Haem_d1_sf"/>
</dbReference>
<dbReference type="SUPFAM" id="SSF51004">
    <property type="entry name" value="C-terminal (heme d1) domain of cytochrome cd1-nitrite reductase"/>
    <property type="match status" value="1"/>
</dbReference>
<reference evidence="2 3" key="1">
    <citation type="submission" date="2017-06" db="EMBL/GenBank/DDBJ databases">
        <authorList>
            <person name="Kim H.J."/>
            <person name="Triplett B.A."/>
        </authorList>
    </citation>
    <scope>NUCLEOTIDE SEQUENCE [LARGE SCALE GENOMIC DNA]</scope>
    <source>
        <strain evidence="2 3">DSM 25597</strain>
    </source>
</reference>
<evidence type="ECO:0000313" key="2">
    <source>
        <dbReference type="EMBL" id="SNR73890.1"/>
    </source>
</evidence>
<gene>
    <name evidence="2" type="ORF">SAMN06265376_102314</name>
</gene>
<dbReference type="RefSeq" id="WP_089371072.1">
    <property type="nucleotide sequence ID" value="NZ_BMEP01000001.1"/>
</dbReference>
<evidence type="ECO:0000313" key="3">
    <source>
        <dbReference type="Proteomes" id="UP000198379"/>
    </source>
</evidence>
<dbReference type="PROSITE" id="PS51257">
    <property type="entry name" value="PROKAR_LIPOPROTEIN"/>
    <property type="match status" value="1"/>
</dbReference>
<feature type="signal peptide" evidence="1">
    <location>
        <begin position="1"/>
        <end position="20"/>
    </location>
</feature>
<keyword evidence="3" id="KW-1185">Reference proteome</keyword>
<protein>
    <submittedName>
        <fullName evidence="2">40-residue YVTN family beta-propeller repeat-containing protein</fullName>
    </submittedName>
</protein>